<name>A0A1Y1K1M2_PHOPY</name>
<evidence type="ECO:0000313" key="2">
    <source>
        <dbReference type="EMBL" id="JAV55359.1"/>
    </source>
</evidence>
<proteinExistence type="predicted"/>
<organism evidence="2">
    <name type="scientific">Photinus pyralis</name>
    <name type="common">Common eastern firefly</name>
    <name type="synonym">Lampyris pyralis</name>
    <dbReference type="NCBI Taxonomy" id="7054"/>
    <lineage>
        <taxon>Eukaryota</taxon>
        <taxon>Metazoa</taxon>
        <taxon>Ecdysozoa</taxon>
        <taxon>Arthropoda</taxon>
        <taxon>Hexapoda</taxon>
        <taxon>Insecta</taxon>
        <taxon>Pterygota</taxon>
        <taxon>Neoptera</taxon>
        <taxon>Endopterygota</taxon>
        <taxon>Coleoptera</taxon>
        <taxon>Polyphaga</taxon>
        <taxon>Elateriformia</taxon>
        <taxon>Elateroidea</taxon>
        <taxon>Lampyridae</taxon>
        <taxon>Lampyrinae</taxon>
        <taxon>Photinus</taxon>
    </lineage>
</organism>
<evidence type="ECO:0000256" key="1">
    <source>
        <dbReference type="SAM" id="MobiDB-lite"/>
    </source>
</evidence>
<dbReference type="AlphaFoldDB" id="A0A1Y1K1M2"/>
<protein>
    <submittedName>
        <fullName evidence="2">Uncharacterized protein</fullName>
    </submittedName>
</protein>
<feature type="compositionally biased region" description="Polar residues" evidence="1">
    <location>
        <begin position="152"/>
        <end position="169"/>
    </location>
</feature>
<feature type="region of interest" description="Disordered" evidence="1">
    <location>
        <begin position="1"/>
        <end position="38"/>
    </location>
</feature>
<feature type="region of interest" description="Disordered" evidence="1">
    <location>
        <begin position="125"/>
        <end position="169"/>
    </location>
</feature>
<reference evidence="2" key="1">
    <citation type="journal article" date="2016" name="Sci. Rep.">
        <title>Molecular characterization of firefly nuptial gifts: a multi-omics approach sheds light on postcopulatory sexual selection.</title>
        <authorList>
            <person name="Al-Wathiqui N."/>
            <person name="Fallon T.R."/>
            <person name="South A."/>
            <person name="Weng J.K."/>
            <person name="Lewis S.M."/>
        </authorList>
    </citation>
    <scope>NUCLEOTIDE SEQUENCE</scope>
</reference>
<feature type="compositionally biased region" description="Basic residues" evidence="1">
    <location>
        <begin position="142"/>
        <end position="151"/>
    </location>
</feature>
<accession>A0A1Y1K1M2</accession>
<feature type="compositionally biased region" description="Polar residues" evidence="1">
    <location>
        <begin position="11"/>
        <end position="22"/>
    </location>
</feature>
<dbReference type="EMBL" id="GEZM01095776">
    <property type="protein sequence ID" value="JAV55359.1"/>
    <property type="molecule type" value="Transcribed_RNA"/>
</dbReference>
<sequence length="182" mass="19575">MYDFNRREASPSASCKTSQVEPSGSLSGGGLPTPAEEVGCPQHTVQVSMATPSEYQFFHSLSSIVSAPPRLQPNMNKHGLPWPRLALSFGALIPSAGVLGSGCSHNGQPLVFLVRILSHPRQGCCRSPSSSNQAMEMAQGRRQGKTLRRNQRLSGSPDSLPSGRKTSATSHRCLEELAFQYP</sequence>